<dbReference type="RefSeq" id="WP_144570643.1">
    <property type="nucleotide sequence ID" value="NZ_VLKG01000002.1"/>
</dbReference>
<evidence type="ECO:0000256" key="4">
    <source>
        <dbReference type="ARBA" id="ARBA00012142"/>
    </source>
</evidence>
<comment type="similarity">
    <text evidence="3 14">Belongs to the pyruvate kinase family.</text>
</comment>
<dbReference type="InterPro" id="IPR011037">
    <property type="entry name" value="Pyrv_Knase-like_insert_dom_sf"/>
</dbReference>
<dbReference type="InterPro" id="IPR015793">
    <property type="entry name" value="Pyrv_Knase_brl"/>
</dbReference>
<evidence type="ECO:0000256" key="10">
    <source>
        <dbReference type="ARBA" id="ARBA00022842"/>
    </source>
</evidence>
<dbReference type="SUPFAM" id="SSF50800">
    <property type="entry name" value="PK beta-barrel domain-like"/>
    <property type="match status" value="1"/>
</dbReference>
<evidence type="ECO:0000313" key="17">
    <source>
        <dbReference type="EMBL" id="TWH76874.1"/>
    </source>
</evidence>
<dbReference type="InterPro" id="IPR015806">
    <property type="entry name" value="Pyrv_Knase_insert_dom_sf"/>
</dbReference>
<dbReference type="InterPro" id="IPR040442">
    <property type="entry name" value="Pyrv_kinase-like_dom_sf"/>
</dbReference>
<dbReference type="InterPro" id="IPR018209">
    <property type="entry name" value="Pyrv_Knase_AS"/>
</dbReference>
<evidence type="ECO:0000256" key="2">
    <source>
        <dbReference type="ARBA" id="ARBA00004997"/>
    </source>
</evidence>
<dbReference type="NCBIfam" id="NF004978">
    <property type="entry name" value="PRK06354.1"/>
    <property type="match status" value="1"/>
</dbReference>
<reference evidence="17 18" key="1">
    <citation type="submission" date="2019-07" db="EMBL/GenBank/DDBJ databases">
        <title>Genomic Encyclopedia of Type Strains, Phase I: the one thousand microbial genomes (KMG-I) project.</title>
        <authorList>
            <person name="Kyrpides N."/>
        </authorList>
    </citation>
    <scope>NUCLEOTIDE SEQUENCE [LARGE SCALE GENOMIC DNA]</scope>
    <source>
        <strain evidence="17 18">DSM 375</strain>
    </source>
</reference>
<protein>
    <recommendedName>
        <fullName evidence="4 13">Pyruvate kinase</fullName>
        <ecNumber evidence="4 13">2.7.1.40</ecNumber>
    </recommendedName>
</protein>
<dbReference type="GO" id="GO:0004743">
    <property type="term" value="F:pyruvate kinase activity"/>
    <property type="evidence" value="ECO:0007669"/>
    <property type="project" value="UniProtKB-UniRule"/>
</dbReference>
<organism evidence="17 18">
    <name type="scientific">Azomonas agilis</name>
    <dbReference type="NCBI Taxonomy" id="116849"/>
    <lineage>
        <taxon>Bacteria</taxon>
        <taxon>Pseudomonadati</taxon>
        <taxon>Pseudomonadota</taxon>
        <taxon>Gammaproteobacteria</taxon>
        <taxon>Pseudomonadales</taxon>
        <taxon>Pseudomonadaceae</taxon>
        <taxon>Azomonas</taxon>
    </lineage>
</organism>
<dbReference type="AlphaFoldDB" id="A0A562J1X6"/>
<dbReference type="Gene3D" id="3.20.20.60">
    <property type="entry name" value="Phosphoenolpyruvate-binding domains"/>
    <property type="match status" value="1"/>
</dbReference>
<dbReference type="PANTHER" id="PTHR11817">
    <property type="entry name" value="PYRUVATE KINASE"/>
    <property type="match status" value="1"/>
</dbReference>
<evidence type="ECO:0000256" key="9">
    <source>
        <dbReference type="ARBA" id="ARBA00022840"/>
    </source>
</evidence>
<dbReference type="OrthoDB" id="9812123at2"/>
<proteinExistence type="inferred from homology"/>
<keyword evidence="12 17" id="KW-0670">Pyruvate</keyword>
<dbReference type="GO" id="GO:0030955">
    <property type="term" value="F:potassium ion binding"/>
    <property type="evidence" value="ECO:0007669"/>
    <property type="project" value="UniProtKB-UniRule"/>
</dbReference>
<dbReference type="NCBIfam" id="TIGR01064">
    <property type="entry name" value="pyruv_kin"/>
    <property type="match status" value="1"/>
</dbReference>
<dbReference type="InterPro" id="IPR015813">
    <property type="entry name" value="Pyrv/PenolPyrv_kinase-like_dom"/>
</dbReference>
<keyword evidence="6" id="KW-0479">Metal-binding</keyword>
<evidence type="ECO:0000256" key="8">
    <source>
        <dbReference type="ARBA" id="ARBA00022777"/>
    </source>
</evidence>
<dbReference type="PRINTS" id="PR01050">
    <property type="entry name" value="PYRUVTKNASE"/>
</dbReference>
<keyword evidence="11 14" id="KW-0324">Glycolysis</keyword>
<dbReference type="UniPathway" id="UPA00109">
    <property type="reaction ID" value="UER00188"/>
</dbReference>
<dbReference type="FunFam" id="2.40.33.10:FF:000001">
    <property type="entry name" value="Pyruvate kinase"/>
    <property type="match status" value="1"/>
</dbReference>
<name>A0A562J1X6_9GAMM</name>
<dbReference type="NCBIfam" id="NF004491">
    <property type="entry name" value="PRK05826.1"/>
    <property type="match status" value="1"/>
</dbReference>
<dbReference type="GO" id="GO:0016301">
    <property type="term" value="F:kinase activity"/>
    <property type="evidence" value="ECO:0007669"/>
    <property type="project" value="UniProtKB-KW"/>
</dbReference>
<keyword evidence="7" id="KW-0547">Nucleotide-binding</keyword>
<comment type="cofactor">
    <cofactor evidence="1">
        <name>K(+)</name>
        <dbReference type="ChEBI" id="CHEBI:29103"/>
    </cofactor>
</comment>
<keyword evidence="5 14" id="KW-0808">Transferase</keyword>
<keyword evidence="18" id="KW-1185">Reference proteome</keyword>
<evidence type="ECO:0000256" key="14">
    <source>
        <dbReference type="RuleBase" id="RU000504"/>
    </source>
</evidence>
<feature type="domain" description="Pyruvate kinase barrel" evidence="15">
    <location>
        <begin position="3"/>
        <end position="328"/>
    </location>
</feature>
<evidence type="ECO:0000313" key="18">
    <source>
        <dbReference type="Proteomes" id="UP000319627"/>
    </source>
</evidence>
<dbReference type="GO" id="GO:0000287">
    <property type="term" value="F:magnesium ion binding"/>
    <property type="evidence" value="ECO:0007669"/>
    <property type="project" value="UniProtKB-UniRule"/>
</dbReference>
<dbReference type="Gene3D" id="2.40.33.10">
    <property type="entry name" value="PK beta-barrel domain-like"/>
    <property type="match status" value="1"/>
</dbReference>
<dbReference type="SUPFAM" id="SSF52935">
    <property type="entry name" value="PK C-terminal domain-like"/>
    <property type="match status" value="1"/>
</dbReference>
<dbReference type="SUPFAM" id="SSF51621">
    <property type="entry name" value="Phosphoenolpyruvate/pyruvate domain"/>
    <property type="match status" value="1"/>
</dbReference>
<evidence type="ECO:0000256" key="3">
    <source>
        <dbReference type="ARBA" id="ARBA00008663"/>
    </source>
</evidence>
<evidence type="ECO:0000256" key="6">
    <source>
        <dbReference type="ARBA" id="ARBA00022723"/>
    </source>
</evidence>
<dbReference type="Gene3D" id="3.40.1380.20">
    <property type="entry name" value="Pyruvate kinase, C-terminal domain"/>
    <property type="match status" value="1"/>
</dbReference>
<dbReference type="GO" id="GO:0005524">
    <property type="term" value="F:ATP binding"/>
    <property type="evidence" value="ECO:0007669"/>
    <property type="project" value="UniProtKB-KW"/>
</dbReference>
<keyword evidence="8 14" id="KW-0418">Kinase</keyword>
<keyword evidence="10 14" id="KW-0460">Magnesium</keyword>
<dbReference type="Pfam" id="PF00224">
    <property type="entry name" value="PK"/>
    <property type="match status" value="1"/>
</dbReference>
<accession>A0A562J1X6</accession>
<evidence type="ECO:0000256" key="11">
    <source>
        <dbReference type="ARBA" id="ARBA00023152"/>
    </source>
</evidence>
<evidence type="ECO:0000259" key="15">
    <source>
        <dbReference type="Pfam" id="PF00224"/>
    </source>
</evidence>
<dbReference type="EC" id="2.7.1.40" evidence="4 13"/>
<dbReference type="InterPro" id="IPR036918">
    <property type="entry name" value="Pyrv_Knase_C_sf"/>
</dbReference>
<gene>
    <name evidence="17" type="ORF">LX59_00919</name>
</gene>
<dbReference type="Pfam" id="PF02887">
    <property type="entry name" value="PK_C"/>
    <property type="match status" value="1"/>
</dbReference>
<dbReference type="InterPro" id="IPR015795">
    <property type="entry name" value="Pyrv_Knase_C"/>
</dbReference>
<evidence type="ECO:0000259" key="16">
    <source>
        <dbReference type="Pfam" id="PF02887"/>
    </source>
</evidence>
<evidence type="ECO:0000256" key="13">
    <source>
        <dbReference type="NCBIfam" id="TIGR01064"/>
    </source>
</evidence>
<evidence type="ECO:0000256" key="12">
    <source>
        <dbReference type="ARBA" id="ARBA00023317"/>
    </source>
</evidence>
<comment type="pathway">
    <text evidence="2 14">Carbohydrate degradation; glycolysis; pyruvate from D-glyceraldehyde 3-phosphate: step 5/5.</text>
</comment>
<feature type="domain" description="Pyruvate kinase C-terminal" evidence="16">
    <location>
        <begin position="360"/>
        <end position="475"/>
    </location>
</feature>
<dbReference type="EMBL" id="VLKG01000002">
    <property type="protein sequence ID" value="TWH76874.1"/>
    <property type="molecule type" value="Genomic_DNA"/>
</dbReference>
<evidence type="ECO:0000256" key="7">
    <source>
        <dbReference type="ARBA" id="ARBA00022741"/>
    </source>
</evidence>
<dbReference type="InterPro" id="IPR001697">
    <property type="entry name" value="Pyr_Knase"/>
</dbReference>
<dbReference type="PROSITE" id="PS00110">
    <property type="entry name" value="PYRUVATE_KINASE"/>
    <property type="match status" value="1"/>
</dbReference>
<sequence length="482" mass="52168">MLRRTKIVATLGPATESVEALEGLIRAGVDVVRLNFSHGKAEEHIARATRVREIAARLGRFVAILADLQGPKIRISRFAEGKVQLQKGQTFILDAQLDKNAGDATQVGIDYEALITDSQPGDILLLDDGRVELKTLTVEAHRLICEVLVGGPLSNNKGINRKGGGLSASALTEKDCEDIKTAASMQVDYLAVSFPRDAADMQYARRLMQEAGGNAGLVAKIERAEAVADPQVLDDIILASEAVMVARGDLGVEIGDAELVGVQKRIIERARVLNRAVITATQMMETMITQSLPTRAEVFDVANAVLDGTDAVMLSAETATGAYPVETIEAMNRIILGAEKHPLAHRSKHRMDQVFHKIDETIALSAMYAANHLEGVAAIICLTESGDTPRLMSRIRSHLPIYAFSPHPETQSRVALFRGVHPIPFDTQRKGEPDLNAKAVQELVQRHLVCDSDLVLLTKGDAFNAPGGTNTLHILCVGDLIR</sequence>
<comment type="caution">
    <text evidence="17">The sequence shown here is derived from an EMBL/GenBank/DDBJ whole genome shotgun (WGS) entry which is preliminary data.</text>
</comment>
<keyword evidence="9" id="KW-0067">ATP-binding</keyword>
<dbReference type="Proteomes" id="UP000319627">
    <property type="component" value="Unassembled WGS sequence"/>
</dbReference>
<evidence type="ECO:0000256" key="1">
    <source>
        <dbReference type="ARBA" id="ARBA00001958"/>
    </source>
</evidence>
<comment type="catalytic activity">
    <reaction evidence="14">
        <text>pyruvate + ATP = phosphoenolpyruvate + ADP + H(+)</text>
        <dbReference type="Rhea" id="RHEA:18157"/>
        <dbReference type="ChEBI" id="CHEBI:15361"/>
        <dbReference type="ChEBI" id="CHEBI:15378"/>
        <dbReference type="ChEBI" id="CHEBI:30616"/>
        <dbReference type="ChEBI" id="CHEBI:58702"/>
        <dbReference type="ChEBI" id="CHEBI:456216"/>
        <dbReference type="EC" id="2.7.1.40"/>
    </reaction>
</comment>
<evidence type="ECO:0000256" key="5">
    <source>
        <dbReference type="ARBA" id="ARBA00022679"/>
    </source>
</evidence>